<keyword evidence="2" id="KW-1133">Transmembrane helix</keyword>
<reference evidence="4" key="1">
    <citation type="journal article" date="2014" name="Int. J. Syst. Evol. Microbiol.">
        <title>Complete genome sequence of Corynebacterium casei LMG S-19264T (=DSM 44701T), isolated from a smear-ripened cheese.</title>
        <authorList>
            <consortium name="US DOE Joint Genome Institute (JGI-PGF)"/>
            <person name="Walter F."/>
            <person name="Albersmeier A."/>
            <person name="Kalinowski J."/>
            <person name="Ruckert C."/>
        </authorList>
    </citation>
    <scope>NUCLEOTIDE SEQUENCE</scope>
    <source>
        <strain evidence="4">VKM Ac-1940</strain>
    </source>
</reference>
<gene>
    <name evidence="4" type="ORF">GCM10017591_10070</name>
</gene>
<organism evidence="4 5">
    <name type="scientific">Microbacterium dextranolyticum</name>
    <dbReference type="NCBI Taxonomy" id="36806"/>
    <lineage>
        <taxon>Bacteria</taxon>
        <taxon>Bacillati</taxon>
        <taxon>Actinomycetota</taxon>
        <taxon>Actinomycetes</taxon>
        <taxon>Micrococcales</taxon>
        <taxon>Microbacteriaceae</taxon>
        <taxon>Microbacterium</taxon>
    </lineage>
</organism>
<dbReference type="Pfam" id="PF21725">
    <property type="entry name" value="T7SS_signal"/>
    <property type="match status" value="1"/>
</dbReference>
<keyword evidence="2" id="KW-0812">Transmembrane</keyword>
<sequence length="439" mass="46275">MTISLPDKVAPIPGDPGTIRSKAARFAATAAAITEAVGGLRTAIANTKQHESKALDALAENATKVADRLASLQNRYDEASRALDSFAGDLEHAQREAQTLVDEHGDAEQAAARYDRQIDHYRDERARATDPVEAADLNRHLLALANRRDGQTGQAAAAQARFARIVEQLRQSGSAAAHKMRDAAGGDGFNDSLWDDFSGWVAEHADILKAIHDVLKNITLALSVLSFFFPVLAPFALVAGALTAGLGLVLAATGQMSWIEFGLDVLSVATLGVGAAASRTIGGVMTALKGTRVARMAAQGSANPLRAVTGSFNGVLKGRVTVKFGPIPIKNAPRWLEAYKAKGFTNAHFLRVAESAKAGAGGPLDDILLNIGKQEMAKLRLAGMVNLVAGQTDKFFSTYAPAAMNALPDTVTDLVPEGIRDVVSNGEALHDAATWRIGS</sequence>
<evidence type="ECO:0000256" key="2">
    <source>
        <dbReference type="SAM" id="Phobius"/>
    </source>
</evidence>
<evidence type="ECO:0000313" key="4">
    <source>
        <dbReference type="EMBL" id="GLJ94945.1"/>
    </source>
</evidence>
<feature type="domain" description="Putative T7SS secretion signal" evidence="3">
    <location>
        <begin position="12"/>
        <end position="183"/>
    </location>
</feature>
<dbReference type="EMBL" id="BSER01000007">
    <property type="protein sequence ID" value="GLJ94945.1"/>
    <property type="molecule type" value="Genomic_DNA"/>
</dbReference>
<evidence type="ECO:0000313" key="5">
    <source>
        <dbReference type="Proteomes" id="UP001142291"/>
    </source>
</evidence>
<proteinExistence type="predicted"/>
<keyword evidence="2" id="KW-0472">Membrane</keyword>
<feature type="coiled-coil region" evidence="1">
    <location>
        <begin position="55"/>
        <end position="124"/>
    </location>
</feature>
<comment type="caution">
    <text evidence="4">The sequence shown here is derived from an EMBL/GenBank/DDBJ whole genome shotgun (WGS) entry which is preliminary data.</text>
</comment>
<keyword evidence="5" id="KW-1185">Reference proteome</keyword>
<dbReference type="RefSeq" id="WP_204964406.1">
    <property type="nucleotide sequence ID" value="NZ_BAAAUR010000004.1"/>
</dbReference>
<dbReference type="AlphaFoldDB" id="A0A9W6HLR6"/>
<evidence type="ECO:0000259" key="3">
    <source>
        <dbReference type="Pfam" id="PF21725"/>
    </source>
</evidence>
<evidence type="ECO:0000256" key="1">
    <source>
        <dbReference type="SAM" id="Coils"/>
    </source>
</evidence>
<accession>A0A9W6HLR6</accession>
<feature type="transmembrane region" description="Helical" evidence="2">
    <location>
        <begin position="265"/>
        <end position="288"/>
    </location>
</feature>
<reference evidence="4" key="2">
    <citation type="submission" date="2023-01" db="EMBL/GenBank/DDBJ databases">
        <authorList>
            <person name="Sun Q."/>
            <person name="Evtushenko L."/>
        </authorList>
    </citation>
    <scope>NUCLEOTIDE SEQUENCE</scope>
    <source>
        <strain evidence="4">VKM Ac-1940</strain>
    </source>
</reference>
<dbReference type="InterPro" id="IPR049082">
    <property type="entry name" value="T7SS_signal"/>
</dbReference>
<name>A0A9W6HLR6_9MICO</name>
<protein>
    <recommendedName>
        <fullName evidence="3">Putative T7SS secretion signal domain-containing protein</fullName>
    </recommendedName>
</protein>
<keyword evidence="1" id="KW-0175">Coiled coil</keyword>
<feature type="transmembrane region" description="Helical" evidence="2">
    <location>
        <begin position="220"/>
        <end position="253"/>
    </location>
</feature>
<dbReference type="Proteomes" id="UP001142291">
    <property type="component" value="Unassembled WGS sequence"/>
</dbReference>